<keyword evidence="1" id="KW-0472">Membrane</keyword>
<accession>A0ABW2NSP1</accession>
<feature type="transmembrane region" description="Helical" evidence="1">
    <location>
        <begin position="80"/>
        <end position="100"/>
    </location>
</feature>
<dbReference type="Proteomes" id="UP001596549">
    <property type="component" value="Unassembled WGS sequence"/>
</dbReference>
<keyword evidence="1" id="KW-1133">Transmembrane helix</keyword>
<protein>
    <submittedName>
        <fullName evidence="2">YuiB family protein</fullName>
    </submittedName>
</protein>
<name>A0ABW2NSP1_9BACL</name>
<dbReference type="EMBL" id="JBHTCP010000038">
    <property type="protein sequence ID" value="MFC7372374.1"/>
    <property type="molecule type" value="Genomic_DNA"/>
</dbReference>
<dbReference type="Pfam" id="PF14068">
    <property type="entry name" value="YuiB"/>
    <property type="match status" value="1"/>
</dbReference>
<evidence type="ECO:0000313" key="2">
    <source>
        <dbReference type="EMBL" id="MFC7372374.1"/>
    </source>
</evidence>
<gene>
    <name evidence="2" type="ORF">ACFQPF_11880</name>
</gene>
<evidence type="ECO:0000313" key="3">
    <source>
        <dbReference type="Proteomes" id="UP001596549"/>
    </source>
</evidence>
<keyword evidence="1" id="KW-0812">Transmembrane</keyword>
<organism evidence="2 3">
    <name type="scientific">Fictibacillus iocasae</name>
    <dbReference type="NCBI Taxonomy" id="2715437"/>
    <lineage>
        <taxon>Bacteria</taxon>
        <taxon>Bacillati</taxon>
        <taxon>Bacillota</taxon>
        <taxon>Bacilli</taxon>
        <taxon>Bacillales</taxon>
        <taxon>Fictibacillaceae</taxon>
        <taxon>Fictibacillus</taxon>
    </lineage>
</organism>
<dbReference type="InterPro" id="IPR025917">
    <property type="entry name" value="YuiB"/>
</dbReference>
<feature type="transmembrane region" description="Helical" evidence="1">
    <location>
        <begin position="31"/>
        <end position="49"/>
    </location>
</feature>
<comment type="caution">
    <text evidence="2">The sequence shown here is derived from an EMBL/GenBank/DDBJ whole genome shotgun (WGS) entry which is preliminary data.</text>
</comment>
<reference evidence="3" key="1">
    <citation type="journal article" date="2019" name="Int. J. Syst. Evol. Microbiol.">
        <title>The Global Catalogue of Microorganisms (GCM) 10K type strain sequencing project: providing services to taxonomists for standard genome sequencing and annotation.</title>
        <authorList>
            <consortium name="The Broad Institute Genomics Platform"/>
            <consortium name="The Broad Institute Genome Sequencing Center for Infectious Disease"/>
            <person name="Wu L."/>
            <person name="Ma J."/>
        </authorList>
    </citation>
    <scope>NUCLEOTIDE SEQUENCE [LARGE SCALE GENOMIC DNA]</scope>
    <source>
        <strain evidence="3">NBRC 106396</strain>
    </source>
</reference>
<dbReference type="RefSeq" id="WP_379749928.1">
    <property type="nucleotide sequence ID" value="NZ_JBHTCP010000038.1"/>
</dbReference>
<proteinExistence type="predicted"/>
<feature type="transmembrane region" description="Helical" evidence="1">
    <location>
        <begin position="6"/>
        <end position="24"/>
    </location>
</feature>
<evidence type="ECO:0000256" key="1">
    <source>
        <dbReference type="SAM" id="Phobius"/>
    </source>
</evidence>
<sequence length="108" mass="12101">MLLPQLIISMLLFIVLLFGIGFLLNMLLRKTWVMAISYPIVVVLIVDKLKLFESYKYFTEPGTTFTNLAGHLSSLQLADMAILLSGLFGAVLAGIAIKMLRVRGYQMF</sequence>
<keyword evidence="3" id="KW-1185">Reference proteome</keyword>